<dbReference type="GeneID" id="14903282"/>
<evidence type="ECO:0000313" key="9">
    <source>
        <dbReference type="Proteomes" id="UP000008983"/>
    </source>
</evidence>
<protein>
    <recommendedName>
        <fullName evidence="2">protein-tyrosine-phosphatase</fullName>
        <ecNumber evidence="2">3.1.3.48</ecNumber>
    </recommendedName>
</protein>
<keyword evidence="3" id="KW-0378">Hydrolase</keyword>
<evidence type="ECO:0000256" key="3">
    <source>
        <dbReference type="ARBA" id="ARBA00022801"/>
    </source>
</evidence>
<dbReference type="InParanoid" id="G0R5N2"/>
<dbReference type="STRING" id="857967.G0R5N2"/>
<dbReference type="Gene3D" id="3.90.190.10">
    <property type="entry name" value="Protein tyrosine phosphatase superfamily"/>
    <property type="match status" value="1"/>
</dbReference>
<dbReference type="InterPro" id="IPR029021">
    <property type="entry name" value="Prot-tyrosine_phosphatase-like"/>
</dbReference>
<dbReference type="PANTHER" id="PTHR10159">
    <property type="entry name" value="DUAL SPECIFICITY PROTEIN PHOSPHATASE"/>
    <property type="match status" value="1"/>
</dbReference>
<evidence type="ECO:0000313" key="8">
    <source>
        <dbReference type="EMBL" id="EGR27205.1"/>
    </source>
</evidence>
<feature type="coiled-coil region" evidence="5">
    <location>
        <begin position="112"/>
        <end position="139"/>
    </location>
</feature>
<dbReference type="PROSITE" id="PS00383">
    <property type="entry name" value="TYR_PHOSPHATASE_1"/>
    <property type="match status" value="1"/>
</dbReference>
<dbReference type="GO" id="GO:0005737">
    <property type="term" value="C:cytoplasm"/>
    <property type="evidence" value="ECO:0007669"/>
    <property type="project" value="TreeGrafter"/>
</dbReference>
<organism evidence="8 9">
    <name type="scientific">Ichthyophthirius multifiliis</name>
    <name type="common">White spot disease agent</name>
    <name type="synonym">Ich</name>
    <dbReference type="NCBI Taxonomy" id="5932"/>
    <lineage>
        <taxon>Eukaryota</taxon>
        <taxon>Sar</taxon>
        <taxon>Alveolata</taxon>
        <taxon>Ciliophora</taxon>
        <taxon>Intramacronucleata</taxon>
        <taxon>Oligohymenophorea</taxon>
        <taxon>Hymenostomatida</taxon>
        <taxon>Ophryoglenina</taxon>
        <taxon>Ichthyophthirius</taxon>
    </lineage>
</organism>
<dbReference type="RefSeq" id="XP_004024089.1">
    <property type="nucleotide sequence ID" value="XM_004024040.1"/>
</dbReference>
<dbReference type="PROSITE" id="PS50054">
    <property type="entry name" value="TYR_PHOSPHATASE_DUAL"/>
    <property type="match status" value="1"/>
</dbReference>
<feature type="domain" description="Tyrosine-protein phosphatase" evidence="6">
    <location>
        <begin position="194"/>
        <end position="348"/>
    </location>
</feature>
<dbReference type="CDD" id="cd14498">
    <property type="entry name" value="DSP"/>
    <property type="match status" value="1"/>
</dbReference>
<keyword evidence="9" id="KW-1185">Reference proteome</keyword>
<gene>
    <name evidence="8" type="ORF">IMG5_199910</name>
</gene>
<dbReference type="AlphaFoldDB" id="G0R5N2"/>
<evidence type="ECO:0000256" key="5">
    <source>
        <dbReference type="SAM" id="Coils"/>
    </source>
</evidence>
<dbReference type="Proteomes" id="UP000008983">
    <property type="component" value="Unassembled WGS sequence"/>
</dbReference>
<proteinExistence type="inferred from homology"/>
<evidence type="ECO:0000256" key="1">
    <source>
        <dbReference type="ARBA" id="ARBA00008601"/>
    </source>
</evidence>
<comment type="similarity">
    <text evidence="1">Belongs to the protein-tyrosine phosphatase family. Non-receptor class dual specificity subfamily.</text>
</comment>
<sequence>MIQKGQQVKNSLIIYDITNGECIKQEVTNVIKIDNELGKQIIAHSEIIKLENIQKKLPKNKQDLFSRNKRCYNFIVFQDKNTQFLQILNDLIQKQYIMDSQIKGSELLNSGYIKISDKILQLQLENKLLEEKLNVNSDQSIFNLRKALALYNVLKKFKINQVHILRQPTQLFTQLYPFMTNFFQILNNVQLKFYPNEILNGQFYYGNCQHAAQEELISQLGITHVVNMTTEVENFFESNTKVTYLKISILDEDDVKIFPYFKQTYQFIRNALENPKNKIFVHCAQGKSRSGTIVIMYLMKKYKWSLNAVIKNNFKINNLFYFKDIKICIRKKRYMLTQPRLYGIIEYV</sequence>
<dbReference type="InterPro" id="IPR020422">
    <property type="entry name" value="TYR_PHOSPHATASE_DUAL_dom"/>
</dbReference>
<dbReference type="OMA" id="PDIEANC"/>
<keyword evidence="4" id="KW-0904">Protein phosphatase</keyword>
<dbReference type="EC" id="3.1.3.48" evidence="2"/>
<evidence type="ECO:0000259" key="6">
    <source>
        <dbReference type="PROSITE" id="PS50054"/>
    </source>
</evidence>
<keyword evidence="5" id="KW-0175">Coiled coil</keyword>
<evidence type="ECO:0000256" key="4">
    <source>
        <dbReference type="ARBA" id="ARBA00022912"/>
    </source>
</evidence>
<dbReference type="InterPro" id="IPR016130">
    <property type="entry name" value="Tyr_Pase_AS"/>
</dbReference>
<dbReference type="GO" id="GO:0004725">
    <property type="term" value="F:protein tyrosine phosphatase activity"/>
    <property type="evidence" value="ECO:0007669"/>
    <property type="project" value="UniProtKB-EC"/>
</dbReference>
<dbReference type="GO" id="GO:0043409">
    <property type="term" value="P:negative regulation of MAPK cascade"/>
    <property type="evidence" value="ECO:0007669"/>
    <property type="project" value="TreeGrafter"/>
</dbReference>
<feature type="domain" description="Tyrosine specific protein phosphatases" evidence="7">
    <location>
        <begin position="262"/>
        <end position="338"/>
    </location>
</feature>
<name>G0R5N2_ICHMU</name>
<reference evidence="8 9" key="1">
    <citation type="submission" date="2011-07" db="EMBL/GenBank/DDBJ databases">
        <authorList>
            <person name="Coyne R."/>
            <person name="Brami D."/>
            <person name="Johnson J."/>
            <person name="Hostetler J."/>
            <person name="Hannick L."/>
            <person name="Clark T."/>
            <person name="Cassidy-Hanley D."/>
            <person name="Inman J."/>
        </authorList>
    </citation>
    <scope>NUCLEOTIDE SEQUENCE [LARGE SCALE GENOMIC DNA]</scope>
    <source>
        <strain evidence="8 9">G5</strain>
    </source>
</reference>
<dbReference type="EMBL" id="GL984380">
    <property type="protein sequence ID" value="EGR27205.1"/>
    <property type="molecule type" value="Genomic_DNA"/>
</dbReference>
<evidence type="ECO:0000256" key="2">
    <source>
        <dbReference type="ARBA" id="ARBA00013064"/>
    </source>
</evidence>
<dbReference type="SMART" id="SM00195">
    <property type="entry name" value="DSPc"/>
    <property type="match status" value="1"/>
</dbReference>
<dbReference type="PROSITE" id="PS50056">
    <property type="entry name" value="TYR_PHOSPHATASE_2"/>
    <property type="match status" value="1"/>
</dbReference>
<accession>G0R5N2</accession>
<dbReference type="InterPro" id="IPR000340">
    <property type="entry name" value="Dual-sp_phosphatase_cat-dom"/>
</dbReference>
<dbReference type="SUPFAM" id="SSF52799">
    <property type="entry name" value="(Phosphotyrosine protein) phosphatases II"/>
    <property type="match status" value="1"/>
</dbReference>
<evidence type="ECO:0000259" key="7">
    <source>
        <dbReference type="PROSITE" id="PS50056"/>
    </source>
</evidence>
<dbReference type="OrthoDB" id="10252009at2759"/>
<dbReference type="Pfam" id="PF00782">
    <property type="entry name" value="DSPc"/>
    <property type="match status" value="1"/>
</dbReference>
<dbReference type="PANTHER" id="PTHR10159:SF530">
    <property type="entry name" value="DUAL SPECIFICITY PROTEIN PHOSPHATASE DDB_G0271350-RELATED"/>
    <property type="match status" value="1"/>
</dbReference>
<dbReference type="eggNOG" id="KOG1717">
    <property type="taxonomic scope" value="Eukaryota"/>
</dbReference>
<dbReference type="InterPro" id="IPR000387">
    <property type="entry name" value="Tyr_Pase_dom"/>
</dbReference>